<comment type="caution">
    <text evidence="1">The sequence shown here is derived from an EMBL/GenBank/DDBJ whole genome shotgun (WGS) entry which is preliminary data.</text>
</comment>
<evidence type="ECO:0000313" key="2">
    <source>
        <dbReference type="Proteomes" id="UP001064048"/>
    </source>
</evidence>
<organism evidence="1 2">
    <name type="scientific">Choristoneura fumiferana</name>
    <name type="common">Spruce budworm moth</name>
    <name type="synonym">Archips fumiferana</name>
    <dbReference type="NCBI Taxonomy" id="7141"/>
    <lineage>
        <taxon>Eukaryota</taxon>
        <taxon>Metazoa</taxon>
        <taxon>Ecdysozoa</taxon>
        <taxon>Arthropoda</taxon>
        <taxon>Hexapoda</taxon>
        <taxon>Insecta</taxon>
        <taxon>Pterygota</taxon>
        <taxon>Neoptera</taxon>
        <taxon>Endopterygota</taxon>
        <taxon>Lepidoptera</taxon>
        <taxon>Glossata</taxon>
        <taxon>Ditrysia</taxon>
        <taxon>Tortricoidea</taxon>
        <taxon>Tortricidae</taxon>
        <taxon>Tortricinae</taxon>
        <taxon>Choristoneura</taxon>
    </lineage>
</organism>
<dbReference type="EMBL" id="CM046113">
    <property type="protein sequence ID" value="KAI8421041.1"/>
    <property type="molecule type" value="Genomic_DNA"/>
</dbReference>
<reference evidence="1 2" key="1">
    <citation type="journal article" date="2022" name="Genome Biol. Evol.">
        <title>The Spruce Budworm Genome: Reconstructing the Evolutionary History of Antifreeze Proteins.</title>
        <authorList>
            <person name="Beliveau C."/>
            <person name="Gagne P."/>
            <person name="Picq S."/>
            <person name="Vernygora O."/>
            <person name="Keeling C.I."/>
            <person name="Pinkney K."/>
            <person name="Doucet D."/>
            <person name="Wen F."/>
            <person name="Johnston J.S."/>
            <person name="Maaroufi H."/>
            <person name="Boyle B."/>
            <person name="Laroche J."/>
            <person name="Dewar K."/>
            <person name="Juretic N."/>
            <person name="Blackburn G."/>
            <person name="Nisole A."/>
            <person name="Brunet B."/>
            <person name="Brandao M."/>
            <person name="Lumley L."/>
            <person name="Duan J."/>
            <person name="Quan G."/>
            <person name="Lucarotti C.J."/>
            <person name="Roe A.D."/>
            <person name="Sperling F.A.H."/>
            <person name="Levesque R.C."/>
            <person name="Cusson M."/>
        </authorList>
    </citation>
    <scope>NUCLEOTIDE SEQUENCE [LARGE SCALE GENOMIC DNA]</scope>
    <source>
        <strain evidence="1">Glfc:IPQL:Cfum</strain>
    </source>
</reference>
<evidence type="ECO:0000313" key="1">
    <source>
        <dbReference type="EMBL" id="KAI8421041.1"/>
    </source>
</evidence>
<proteinExistence type="predicted"/>
<protein>
    <submittedName>
        <fullName evidence="1">Uncharacterized protein</fullName>
    </submittedName>
</protein>
<accession>A0ACC0JA84</accession>
<gene>
    <name evidence="1" type="ORF">MSG28_008170</name>
</gene>
<sequence>MEFCEWRNSVINETTASSSSLDSFVVLTSTLRQPPRRPTPRSMCPSCARRAPARHAVSHSFTDLGLHDNKISTGNDSFTDHGFHDKHIKAEGFIWEVATKHLVHRRTQHPGRDEQLRVRQWPLGAHQEASCPSAILRRALLAQREEVQF</sequence>
<name>A0ACC0JA84_CHOFU</name>
<keyword evidence="2" id="KW-1185">Reference proteome</keyword>
<dbReference type="Proteomes" id="UP001064048">
    <property type="component" value="Chromosome 13"/>
</dbReference>